<dbReference type="GO" id="GO:0003677">
    <property type="term" value="F:DNA binding"/>
    <property type="evidence" value="ECO:0007669"/>
    <property type="project" value="InterPro"/>
</dbReference>
<evidence type="ECO:0000259" key="1">
    <source>
        <dbReference type="SMART" id="SM00966"/>
    </source>
</evidence>
<dbReference type="InterPro" id="IPR037914">
    <property type="entry name" value="SpoVT-AbrB_sf"/>
</dbReference>
<sequence length="86" mass="9640">MVASTLRNVGGSLVMTVPKAITDELGLQANTKFDVTAQDGNIIAVPRRRPKYTVEQLVAEWEVWPERTAEEQEWLDMPSVGNEIIE</sequence>
<dbReference type="EMBL" id="CP117255">
    <property type="protein sequence ID" value="WFR95746.1"/>
    <property type="molecule type" value="Genomic_DNA"/>
</dbReference>
<dbReference type="SMART" id="SM00966">
    <property type="entry name" value="SpoVT_AbrB"/>
    <property type="match status" value="1"/>
</dbReference>
<dbReference type="RefSeq" id="WP_111216716.1">
    <property type="nucleotide sequence ID" value="NZ_CP117255.1"/>
</dbReference>
<reference evidence="2 3" key="1">
    <citation type="journal article" date="2018" name="Sci. Rep.">
        <title>Rhizobium tumorigenes sp. nov., a novel plant tumorigenic bacterium isolated from cane gall tumors on thornless blackberry.</title>
        <authorList>
            <person name="Kuzmanovi N."/>
            <person name="Smalla K."/>
            <person name="Gronow S."/>
            <person name="PuBawska J."/>
        </authorList>
    </citation>
    <scope>NUCLEOTIDE SEQUENCE [LARGE SCALE GENOMIC DNA]</scope>
    <source>
        <strain evidence="2 3">1078</strain>
    </source>
</reference>
<protein>
    <submittedName>
        <fullName evidence="2">Antitoxin</fullName>
    </submittedName>
</protein>
<evidence type="ECO:0000313" key="3">
    <source>
        <dbReference type="Proteomes" id="UP000249499"/>
    </source>
</evidence>
<evidence type="ECO:0000313" key="2">
    <source>
        <dbReference type="EMBL" id="WFR95746.1"/>
    </source>
</evidence>
<name>A0AAF1K686_9HYPH</name>
<organism evidence="2 3">
    <name type="scientific">Rhizobium tumorigenes</name>
    <dbReference type="NCBI Taxonomy" id="2041385"/>
    <lineage>
        <taxon>Bacteria</taxon>
        <taxon>Pseudomonadati</taxon>
        <taxon>Pseudomonadota</taxon>
        <taxon>Alphaproteobacteria</taxon>
        <taxon>Hyphomicrobiales</taxon>
        <taxon>Rhizobiaceae</taxon>
        <taxon>Rhizobium/Agrobacterium group</taxon>
        <taxon>Rhizobium</taxon>
    </lineage>
</organism>
<feature type="domain" description="SpoVT-AbrB" evidence="1">
    <location>
        <begin position="7"/>
        <end position="52"/>
    </location>
</feature>
<dbReference type="InterPro" id="IPR007159">
    <property type="entry name" value="SpoVT-AbrB_dom"/>
</dbReference>
<dbReference type="Gene3D" id="2.10.260.10">
    <property type="match status" value="1"/>
</dbReference>
<dbReference type="AlphaFoldDB" id="A0AAF1K686"/>
<dbReference type="KEGG" id="rtu:PR017_00920"/>
<keyword evidence="3" id="KW-1185">Reference proteome</keyword>
<reference evidence="3" key="2">
    <citation type="journal article" date="2023" name="MicrobiologyOpen">
        <title>Genomics of the tumorigenes clade of the family Rhizobiaceae and description of Rhizobium rhododendri sp. nov.</title>
        <authorList>
            <person name="Kuzmanovic N."/>
            <person name="diCenzo G.C."/>
            <person name="Bunk B."/>
            <person name="Sproeer C."/>
            <person name="Fruehling A."/>
            <person name="Neumann-Schaal M."/>
            <person name="Overmann J."/>
            <person name="Smalla K."/>
        </authorList>
    </citation>
    <scope>NUCLEOTIDE SEQUENCE [LARGE SCALE GENOMIC DNA]</scope>
    <source>
        <strain evidence="3">1078</strain>
    </source>
</reference>
<dbReference type="Pfam" id="PF04014">
    <property type="entry name" value="MazE_antitoxin"/>
    <property type="match status" value="1"/>
</dbReference>
<accession>A0AAF1K686</accession>
<dbReference type="SUPFAM" id="SSF89447">
    <property type="entry name" value="AbrB/MazE/MraZ-like"/>
    <property type="match status" value="1"/>
</dbReference>
<dbReference type="Proteomes" id="UP000249499">
    <property type="component" value="Chromosome"/>
</dbReference>
<gene>
    <name evidence="2" type="ORF">PR017_00920</name>
</gene>
<proteinExistence type="predicted"/>